<dbReference type="GO" id="GO:0006511">
    <property type="term" value="P:ubiquitin-dependent protein catabolic process"/>
    <property type="evidence" value="ECO:0007669"/>
    <property type="project" value="TreeGrafter"/>
</dbReference>
<dbReference type="EMBL" id="JABCKV010000237">
    <property type="protein sequence ID" value="KAG5641889.1"/>
    <property type="molecule type" value="Genomic_DNA"/>
</dbReference>
<reference evidence="9" key="2">
    <citation type="submission" date="2021-10" db="EMBL/GenBank/DDBJ databases">
        <title>Phylogenomics reveals ancestral predisposition of the termite-cultivated fungus Termitomyces towards a domesticated lifestyle.</title>
        <authorList>
            <person name="Auxier B."/>
            <person name="Grum-Grzhimaylo A."/>
            <person name="Cardenas M.E."/>
            <person name="Lodge J.D."/>
            <person name="Laessoe T."/>
            <person name="Pedersen O."/>
            <person name="Smith M.E."/>
            <person name="Kuyper T.W."/>
            <person name="Franco-Molano E.A."/>
            <person name="Baroni T.J."/>
            <person name="Aanen D.K."/>
        </authorList>
    </citation>
    <scope>NUCLEOTIDE SEQUENCE</scope>
    <source>
        <strain evidence="9">AP01</strain>
        <tissue evidence="9">Mycelium</tissue>
    </source>
</reference>
<comment type="caution">
    <text evidence="9">The sequence shown here is derived from an EMBL/GenBank/DDBJ whole genome shotgun (WGS) entry which is preliminary data.</text>
</comment>
<comment type="subcellular location">
    <subcellularLocation>
        <location evidence="1">Nucleus</location>
    </subcellularLocation>
</comment>
<dbReference type="Pfam" id="PF08783">
    <property type="entry name" value="DWNN"/>
    <property type="match status" value="1"/>
</dbReference>
<dbReference type="GO" id="GO:0006397">
    <property type="term" value="P:mRNA processing"/>
    <property type="evidence" value="ECO:0007669"/>
    <property type="project" value="InterPro"/>
</dbReference>
<protein>
    <recommendedName>
        <fullName evidence="11">DWNN-domain-containing protein</fullName>
    </recommendedName>
</protein>
<evidence type="ECO:0000256" key="1">
    <source>
        <dbReference type="ARBA" id="ARBA00004123"/>
    </source>
</evidence>
<dbReference type="Proteomes" id="UP000775547">
    <property type="component" value="Unassembled WGS sequence"/>
</dbReference>
<dbReference type="GO" id="GO:0008270">
    <property type="term" value="F:zinc ion binding"/>
    <property type="evidence" value="ECO:0007669"/>
    <property type="project" value="UniProtKB-KW"/>
</dbReference>
<feature type="compositionally biased region" description="Basic and acidic residues" evidence="6">
    <location>
        <begin position="600"/>
        <end position="609"/>
    </location>
</feature>
<dbReference type="Gene3D" id="3.10.20.90">
    <property type="entry name" value="Phosphatidylinositol 3-kinase Catalytic Subunit, Chain A, domain 1"/>
    <property type="match status" value="1"/>
</dbReference>
<dbReference type="InterPro" id="IPR003613">
    <property type="entry name" value="Ubox_domain"/>
</dbReference>
<evidence type="ECO:0000256" key="2">
    <source>
        <dbReference type="ARBA" id="ARBA00022723"/>
    </source>
</evidence>
<organism evidence="9 10">
    <name type="scientific">Asterophora parasitica</name>
    <dbReference type="NCBI Taxonomy" id="117018"/>
    <lineage>
        <taxon>Eukaryota</taxon>
        <taxon>Fungi</taxon>
        <taxon>Dikarya</taxon>
        <taxon>Basidiomycota</taxon>
        <taxon>Agaricomycotina</taxon>
        <taxon>Agaricomycetes</taxon>
        <taxon>Agaricomycetidae</taxon>
        <taxon>Agaricales</taxon>
        <taxon>Tricholomatineae</taxon>
        <taxon>Lyophyllaceae</taxon>
        <taxon>Asterophora</taxon>
    </lineage>
</organism>
<evidence type="ECO:0000256" key="4">
    <source>
        <dbReference type="ARBA" id="ARBA00022833"/>
    </source>
</evidence>
<evidence type="ECO:0000256" key="5">
    <source>
        <dbReference type="ARBA" id="ARBA00023242"/>
    </source>
</evidence>
<evidence type="ECO:0000256" key="6">
    <source>
        <dbReference type="SAM" id="MobiDB-lite"/>
    </source>
</evidence>
<dbReference type="GO" id="GO:0016567">
    <property type="term" value="P:protein ubiquitination"/>
    <property type="evidence" value="ECO:0007669"/>
    <property type="project" value="InterPro"/>
</dbReference>
<feature type="region of interest" description="Disordered" evidence="6">
    <location>
        <begin position="568"/>
        <end position="609"/>
    </location>
</feature>
<dbReference type="InterPro" id="IPR014891">
    <property type="entry name" value="DWNN_domain"/>
</dbReference>
<evidence type="ECO:0000256" key="3">
    <source>
        <dbReference type="ARBA" id="ARBA00022771"/>
    </source>
</evidence>
<dbReference type="OrthoDB" id="106784at2759"/>
<reference evidence="9" key="1">
    <citation type="submission" date="2020-07" db="EMBL/GenBank/DDBJ databases">
        <authorList>
            <person name="Nieuwenhuis M."/>
            <person name="Van De Peppel L.J.J."/>
        </authorList>
    </citation>
    <scope>NUCLEOTIDE SEQUENCE</scope>
    <source>
        <strain evidence="9">AP01</strain>
        <tissue evidence="9">Mycelium</tissue>
    </source>
</reference>
<evidence type="ECO:0000259" key="7">
    <source>
        <dbReference type="PROSITE" id="PS51282"/>
    </source>
</evidence>
<dbReference type="CDD" id="cd16620">
    <property type="entry name" value="vRING-HC-C4C4_RBBP6"/>
    <property type="match status" value="1"/>
</dbReference>
<dbReference type="PROSITE" id="PS51698">
    <property type="entry name" value="U_BOX"/>
    <property type="match status" value="1"/>
</dbReference>
<dbReference type="AlphaFoldDB" id="A0A9P7G101"/>
<name>A0A9P7G101_9AGAR</name>
<keyword evidence="3" id="KW-0863">Zinc-finger</keyword>
<dbReference type="PROSITE" id="PS51282">
    <property type="entry name" value="DWNN"/>
    <property type="match status" value="1"/>
</dbReference>
<keyword evidence="10" id="KW-1185">Reference proteome</keyword>
<feature type="domain" description="DWNN" evidence="7">
    <location>
        <begin position="5"/>
        <end position="78"/>
    </location>
</feature>
<dbReference type="PANTHER" id="PTHR15439:SF0">
    <property type="entry name" value="CELL DIVISION CYCLE AND APOPTOSIS REGULATOR PROTEIN 1-RELATED"/>
    <property type="match status" value="1"/>
</dbReference>
<dbReference type="Gene3D" id="3.30.40.10">
    <property type="entry name" value="Zinc/RING finger domain, C3HC4 (zinc finger)"/>
    <property type="match status" value="1"/>
</dbReference>
<dbReference type="SMART" id="SM01180">
    <property type="entry name" value="DWNN"/>
    <property type="match status" value="1"/>
</dbReference>
<evidence type="ECO:0000313" key="10">
    <source>
        <dbReference type="Proteomes" id="UP000775547"/>
    </source>
</evidence>
<keyword evidence="2" id="KW-0479">Metal-binding</keyword>
<dbReference type="InterPro" id="IPR013083">
    <property type="entry name" value="Znf_RING/FYVE/PHD"/>
</dbReference>
<dbReference type="GO" id="GO:0061630">
    <property type="term" value="F:ubiquitin protein ligase activity"/>
    <property type="evidence" value="ECO:0007669"/>
    <property type="project" value="InterPro"/>
</dbReference>
<dbReference type="SUPFAM" id="SSF57850">
    <property type="entry name" value="RING/U-box"/>
    <property type="match status" value="1"/>
</dbReference>
<evidence type="ECO:0008006" key="11">
    <source>
        <dbReference type="Google" id="ProtNLM"/>
    </source>
</evidence>
<evidence type="ECO:0000313" key="9">
    <source>
        <dbReference type="EMBL" id="KAG5641889.1"/>
    </source>
</evidence>
<dbReference type="Pfam" id="PF04564">
    <property type="entry name" value="U-box"/>
    <property type="match status" value="1"/>
</dbReference>
<proteinExistence type="predicted"/>
<keyword evidence="5" id="KW-0539">Nucleus</keyword>
<feature type="domain" description="U-box" evidence="8">
    <location>
        <begin position="329"/>
        <end position="405"/>
    </location>
</feature>
<dbReference type="Gene3D" id="4.10.60.10">
    <property type="entry name" value="Zinc finger, CCHC-type"/>
    <property type="match status" value="1"/>
</dbReference>
<sequence>MASSVFYKFSSRRDESRVTFDGTGISVFDLKRDIILANNMGKANDFDLVILDATSKQEFKDDSQIIPRSSSVVVKRVPSARPGKGKAQMYLAGGGNPLPVSDNAHKVGLSNGNSAYKGAMSRRFDGKEEPSASAVKSTPFGPPATTVKSSITNDDEAAAVAAMFQAQTANWEEAQEKMSHAQRIYNNPRGTGFSRGGKPHTPHVAPQHQQVDRPLPPSYVCYRCGQKGSSFLSMNQRSISPPCEGHWIQDCPTNNDREFDNRPRIKRTTGIPRSMLKAVTNPNSGELGQGIMVTPEGGYVVAQPDLASWQKQVSRVKALTAAEVREKTPTDASLTCPIDNKLFRDAVTTPCCGTSYCEECIQTHLLERDFICPNCAKKVTSLDKVIADKPMRAKVADYIEKAIEDSKKEGEEEVTSKEATPSATSVSILTLVVDDVSLTTISFQNNEQANQDGDLYSEQQPNLNMDMSPQMIVDSIPQLQAQISQISLMLQNPSLPNQVRNATQMQHQQLQMQLQHAQTIATALAAASFQQQQQGVASGGGSMAGYVMQGYGQQGVWGNQFGTQQVQGQDGAYQRLPINNRRRNLKRDRPSDFLEIGGESDNKVPRYWE</sequence>
<dbReference type="InterPro" id="IPR033489">
    <property type="entry name" value="RBBP6"/>
</dbReference>
<gene>
    <name evidence="9" type="ORF">DXG03_003997</name>
</gene>
<dbReference type="GO" id="GO:0005634">
    <property type="term" value="C:nucleus"/>
    <property type="evidence" value="ECO:0007669"/>
    <property type="project" value="UniProtKB-SubCell"/>
</dbReference>
<evidence type="ECO:0000259" key="8">
    <source>
        <dbReference type="PROSITE" id="PS51698"/>
    </source>
</evidence>
<dbReference type="PANTHER" id="PTHR15439">
    <property type="entry name" value="RETINOBLASTOMA-BINDING PROTEIN 6"/>
    <property type="match status" value="1"/>
</dbReference>
<accession>A0A9P7G101</accession>
<keyword evidence="4" id="KW-0862">Zinc</keyword>